<dbReference type="Pfam" id="PF05430">
    <property type="entry name" value="Methyltransf_30"/>
    <property type="match status" value="1"/>
</dbReference>
<dbReference type="GO" id="GO:0004808">
    <property type="term" value="F:tRNA (5-methylaminomethyl-2-thiouridylate)(34)-methyltransferase activity"/>
    <property type="evidence" value="ECO:0007669"/>
    <property type="project" value="UniProtKB-EC"/>
</dbReference>
<evidence type="ECO:0000313" key="2">
    <source>
        <dbReference type="EMBL" id="SBT06791.1"/>
    </source>
</evidence>
<dbReference type="GO" id="GO:0016645">
    <property type="term" value="F:oxidoreductase activity, acting on the CH-NH group of donors"/>
    <property type="evidence" value="ECO:0007669"/>
    <property type="project" value="InterPro"/>
</dbReference>
<dbReference type="NCBIfam" id="NF033855">
    <property type="entry name" value="tRNA_MNMC2"/>
    <property type="match status" value="1"/>
</dbReference>
<dbReference type="EC" id="2.1.1.61" evidence="2"/>
<protein>
    <submittedName>
        <fullName evidence="2">tRNA 5-methylaminomethyl-2-thiouridine biosynthesis bifunctional protein MnmC</fullName>
        <ecNumber evidence="2">1.5.-.-</ecNumber>
        <ecNumber evidence="2">2.1.1.61</ecNumber>
    </submittedName>
</protein>
<accession>A0A1A8XQ77</accession>
<proteinExistence type="predicted"/>
<dbReference type="InterPro" id="IPR047785">
    <property type="entry name" value="tRNA_MNMC2"/>
</dbReference>
<keyword evidence="3" id="KW-1185">Reference proteome</keyword>
<gene>
    <name evidence="2" type="ORF">PROAA_1970008</name>
</gene>
<evidence type="ECO:0000313" key="3">
    <source>
        <dbReference type="Proteomes" id="UP000199600"/>
    </source>
</evidence>
<keyword evidence="2" id="KW-0489">Methyltransferase</keyword>
<dbReference type="AlphaFoldDB" id="A0A1A8XQ77"/>
<dbReference type="PANTHER" id="PTHR39963">
    <property type="entry name" value="SLL0983 PROTEIN"/>
    <property type="match status" value="1"/>
</dbReference>
<sequence>MPPLEPARLILDANGTPFSEVYGDVYHSVAGGHAQSRHVFLAGNGLPARWRGKKRFVILETGFGLGLNFLATWLEWLNDPLRCAELQFVSVEKHPFRADELASAHAAWPELSSVAAELHRCWPALVPGFHRLELVERRLTLTLGFGEAAQLLSRIETPVDAFYLDGFSPARNPELWSPEICRSLASLAVPGATLATWSVAGQVRRALTAAKFDVDKRPGYAGKRQMLVGRFGPGDVHRHLEVDAHPNAVDG</sequence>
<keyword evidence="2" id="KW-0808">Transferase</keyword>
<dbReference type="EMBL" id="FLQY01000109">
    <property type="protein sequence ID" value="SBT06791.1"/>
    <property type="molecule type" value="Genomic_DNA"/>
</dbReference>
<reference evidence="2 3" key="1">
    <citation type="submission" date="2016-06" db="EMBL/GenBank/DDBJ databases">
        <authorList>
            <person name="Kjaerup R.B."/>
            <person name="Dalgaard T.S."/>
            <person name="Juul-Madsen H.R."/>
        </authorList>
    </citation>
    <scope>NUCLEOTIDE SEQUENCE [LARGE SCALE GENOMIC DNA]</scope>
    <source>
        <strain evidence="2">2</strain>
    </source>
</reference>
<feature type="domain" description="MnmC-like methyltransferase" evidence="1">
    <location>
        <begin position="109"/>
        <end position="229"/>
    </location>
</feature>
<dbReference type="PANTHER" id="PTHR39963:SF1">
    <property type="entry name" value="MNMC-LIKE METHYLTRANSFERASE DOMAIN-CONTAINING PROTEIN"/>
    <property type="match status" value="1"/>
</dbReference>
<dbReference type="EC" id="1.5.-.-" evidence="2"/>
<organism evidence="2 3">
    <name type="scientific">Candidatus Propionivibrio aalborgensis</name>
    <dbReference type="NCBI Taxonomy" id="1860101"/>
    <lineage>
        <taxon>Bacteria</taxon>
        <taxon>Pseudomonadati</taxon>
        <taxon>Pseudomonadota</taxon>
        <taxon>Betaproteobacteria</taxon>
        <taxon>Rhodocyclales</taxon>
        <taxon>Rhodocyclaceae</taxon>
        <taxon>Propionivibrio</taxon>
    </lineage>
</organism>
<keyword evidence="2" id="KW-0560">Oxidoreductase</keyword>
<dbReference type="GO" id="GO:0032259">
    <property type="term" value="P:methylation"/>
    <property type="evidence" value="ECO:0007669"/>
    <property type="project" value="UniProtKB-KW"/>
</dbReference>
<name>A0A1A8XQ77_9RHOO</name>
<evidence type="ECO:0000259" key="1">
    <source>
        <dbReference type="Pfam" id="PF05430"/>
    </source>
</evidence>
<dbReference type="RefSeq" id="WP_186410630.1">
    <property type="nucleotide sequence ID" value="NZ_FLQY01000109.1"/>
</dbReference>
<dbReference type="Proteomes" id="UP000199600">
    <property type="component" value="Unassembled WGS sequence"/>
</dbReference>
<dbReference type="InterPro" id="IPR008471">
    <property type="entry name" value="MnmC-like_methylTransf"/>
</dbReference>
<dbReference type="InterPro" id="IPR029063">
    <property type="entry name" value="SAM-dependent_MTases_sf"/>
</dbReference>
<dbReference type="Gene3D" id="3.40.50.150">
    <property type="entry name" value="Vaccinia Virus protein VP39"/>
    <property type="match status" value="1"/>
</dbReference>